<keyword evidence="1" id="KW-0472">Membrane</keyword>
<dbReference type="GO" id="GO:0006506">
    <property type="term" value="P:GPI anchor biosynthetic process"/>
    <property type="evidence" value="ECO:0007669"/>
    <property type="project" value="InterPro"/>
</dbReference>
<feature type="transmembrane region" description="Helical" evidence="1">
    <location>
        <begin position="436"/>
        <end position="451"/>
    </location>
</feature>
<name>L0B1L0_THEEQ</name>
<keyword evidence="1" id="KW-1133">Transmembrane helix</keyword>
<feature type="transmembrane region" description="Helical" evidence="1">
    <location>
        <begin position="457"/>
        <end position="478"/>
    </location>
</feature>
<dbReference type="AlphaFoldDB" id="L0B1L0"/>
<keyword evidence="2" id="KW-0808">Transferase</keyword>
<dbReference type="GO" id="GO:0016020">
    <property type="term" value="C:membrane"/>
    <property type="evidence" value="ECO:0007669"/>
    <property type="project" value="InterPro"/>
</dbReference>
<dbReference type="PANTHER" id="PTHR21329:SF3">
    <property type="entry name" value="PHOSPHATIDYLINOSITOL N-ACETYLGLUCOSAMINYLTRANSFERASE SUBUNIT Q"/>
    <property type="match status" value="1"/>
</dbReference>
<dbReference type="eggNOG" id="KOG1183">
    <property type="taxonomic scope" value="Eukaryota"/>
</dbReference>
<dbReference type="OrthoDB" id="70250at2759"/>
<gene>
    <name evidence="2" type="ORF">BEWA_011380</name>
</gene>
<accession>L0B1L0</accession>
<dbReference type="EC" id="2.4.1.198" evidence="2"/>
<dbReference type="RefSeq" id="XP_004831386.1">
    <property type="nucleotide sequence ID" value="XM_004831329.1"/>
</dbReference>
<dbReference type="EMBL" id="CP001670">
    <property type="protein sequence ID" value="AFZ81720.1"/>
    <property type="molecule type" value="Genomic_DNA"/>
</dbReference>
<feature type="transmembrane region" description="Helical" evidence="1">
    <location>
        <begin position="273"/>
        <end position="296"/>
    </location>
</feature>
<protein>
    <submittedName>
        <fullName evidence="2">N-acetylglucosamine transferase, putative</fullName>
        <ecNumber evidence="2">2.4.1.198</ecNumber>
    </submittedName>
</protein>
<dbReference type="PANTHER" id="PTHR21329">
    <property type="entry name" value="PHOSPHATIDYLINOSITOL N-ACETYLGLUCOSAMINYLTRANSFERASE SUBUNIT Q-RELATED"/>
    <property type="match status" value="1"/>
</dbReference>
<dbReference type="GO" id="GO:0005783">
    <property type="term" value="C:endoplasmic reticulum"/>
    <property type="evidence" value="ECO:0007669"/>
    <property type="project" value="TreeGrafter"/>
</dbReference>
<dbReference type="GO" id="GO:0017176">
    <property type="term" value="F:phosphatidylinositol N-acetylglucosaminyltransferase activity"/>
    <property type="evidence" value="ECO:0007669"/>
    <property type="project" value="UniProtKB-EC"/>
</dbReference>
<dbReference type="Proteomes" id="UP000031512">
    <property type="component" value="Chromosome 3"/>
</dbReference>
<keyword evidence="1" id="KW-0812">Transmembrane</keyword>
<evidence type="ECO:0000313" key="2">
    <source>
        <dbReference type="EMBL" id="AFZ81720.1"/>
    </source>
</evidence>
<reference evidence="2 3" key="1">
    <citation type="journal article" date="2012" name="BMC Genomics">
        <title>Comparative genomic analysis and phylogenetic position of Theileria equi.</title>
        <authorList>
            <person name="Kappmeyer L.S."/>
            <person name="Thiagarajan M."/>
            <person name="Herndon D.R."/>
            <person name="Ramsay J.D."/>
            <person name="Caler E."/>
            <person name="Djikeng A."/>
            <person name="Gillespie J.J."/>
            <person name="Lau A.O."/>
            <person name="Roalson E.H."/>
            <person name="Silva J.C."/>
            <person name="Silva M.G."/>
            <person name="Suarez C.E."/>
            <person name="Ueti M.W."/>
            <person name="Nene V.M."/>
            <person name="Mealey R.H."/>
            <person name="Knowles D.P."/>
            <person name="Brayton K.A."/>
        </authorList>
    </citation>
    <scope>NUCLEOTIDE SEQUENCE [LARGE SCALE GENOMIC DNA]</scope>
    <source>
        <strain evidence="2 3">WA</strain>
    </source>
</reference>
<dbReference type="GeneID" id="15805299"/>
<dbReference type="Pfam" id="PF05024">
    <property type="entry name" value="Gpi1"/>
    <property type="match status" value="1"/>
</dbReference>
<organism evidence="2 3">
    <name type="scientific">Theileria equi strain WA</name>
    <dbReference type="NCBI Taxonomy" id="1537102"/>
    <lineage>
        <taxon>Eukaryota</taxon>
        <taxon>Sar</taxon>
        <taxon>Alveolata</taxon>
        <taxon>Apicomplexa</taxon>
        <taxon>Aconoidasida</taxon>
        <taxon>Piroplasmida</taxon>
        <taxon>Theileriidae</taxon>
        <taxon>Theileria</taxon>
    </lineage>
</organism>
<evidence type="ECO:0000256" key="1">
    <source>
        <dbReference type="SAM" id="Phobius"/>
    </source>
</evidence>
<sequence>MKIKNKDTVIYCPSEIALRSKVISDSFFLGWETQKNEVFIISAYDRENERQIRSALSKLNGEIKSKNGHQADIELVKEINLTTGLKKYLYDCNVSSRKKDDGTEGVAMFTYNYLSFLPIIGNPTDSLGINLNCSNYISSDSKSELLRKLALSASVRAYMDILLSEIDKQTNGDSRTRVNLYSLIHKILFLFTCYFKEFAIMISKAVSWISLYLKCLNCDISPVISYSSFLTSLSNRLNDISGWKTALEKLEIEPNTNNYLSMRNKVCNHIARFYLDLMTGIFTFIFFRNIALEVLFKLRSSLKAYYFRTLKLLFYFTTKRIGIYCKLNNEIGMSLSKFLVNKINLWYLIRPKAKLIVAFLLKTLQYSSILGTSMQFSLFVDIFLIETLHLIYIYVIILSIMNYTQKYLYSLLYLFKRKKWNVLKNTLDTNNFTKEELFIGIVIFTVFALNYPTIWIFYVSIILIVLPILVTKVLMIVITDIIEKIPVYSLLCNILFPNIIKESIYFEHSVAGKDNENVIASQVLLIYNYI</sequence>
<proteinExistence type="predicted"/>
<dbReference type="STRING" id="1537102.L0B1L0"/>
<feature type="transmembrane region" description="Helical" evidence="1">
    <location>
        <begin position="391"/>
        <end position="415"/>
    </location>
</feature>
<evidence type="ECO:0000313" key="3">
    <source>
        <dbReference type="Proteomes" id="UP000031512"/>
    </source>
</evidence>
<dbReference type="KEGG" id="beq:BEWA_011380"/>
<dbReference type="InterPro" id="IPR007720">
    <property type="entry name" value="PigQ/GPI1"/>
</dbReference>
<dbReference type="VEuPathDB" id="PiroplasmaDB:BEWA_011380"/>
<keyword evidence="3" id="KW-1185">Reference proteome</keyword>
<keyword evidence="2" id="KW-0328">Glycosyltransferase</keyword>